<sequence length="201" mass="21868">MRQMFAGFNYHTGLNTGLTGSPPQRLTVLAGAVDWILTVQQQIAINITDTQQKRHAQQQYSAAVAALSKAFALTAASAVAQSIRNEIAFFQAVQAALNKTIQLANPVTSTQTSAIAELIDRAIVVTGIDDLLRAAGMRSVDLSIFSDEFLSELQGMEQKALALATLEQLTRGAIREHHRINVVQSRAFSERLKTAIAKYDN</sequence>
<dbReference type="PANTHER" id="PTHR30195:SF15">
    <property type="entry name" value="TYPE I RESTRICTION ENZYME HINDI ENDONUCLEASE SUBUNIT"/>
    <property type="match status" value="1"/>
</dbReference>
<evidence type="ECO:0000313" key="4">
    <source>
        <dbReference type="Proteomes" id="UP000548632"/>
    </source>
</evidence>
<evidence type="ECO:0000313" key="3">
    <source>
        <dbReference type="EMBL" id="MBB1127446.1"/>
    </source>
</evidence>
<dbReference type="Pfam" id="PF11867">
    <property type="entry name" value="T1RH-like_C"/>
    <property type="match status" value="1"/>
</dbReference>
<evidence type="ECO:0000259" key="2">
    <source>
        <dbReference type="Pfam" id="PF11867"/>
    </source>
</evidence>
<feature type="non-terminal residue" evidence="3">
    <location>
        <position position="201"/>
    </location>
</feature>
<dbReference type="EMBL" id="JABVCQ010000096">
    <property type="protein sequence ID" value="MBB1127446.1"/>
    <property type="molecule type" value="Genomic_DNA"/>
</dbReference>
<name>A0A839HL91_9GAMM</name>
<keyword evidence="1" id="KW-0680">Restriction system</keyword>
<dbReference type="Proteomes" id="UP000548632">
    <property type="component" value="Unassembled WGS sequence"/>
</dbReference>
<dbReference type="InterPro" id="IPR021810">
    <property type="entry name" value="T1RH-like_C"/>
</dbReference>
<gene>
    <name evidence="3" type="ORF">HUK38_14680</name>
</gene>
<comment type="caution">
    <text evidence="3">The sequence shown here is derived from an EMBL/GenBank/DDBJ whole genome shotgun (WGS) entry which is preliminary data.</text>
</comment>
<evidence type="ECO:0000256" key="1">
    <source>
        <dbReference type="ARBA" id="ARBA00022747"/>
    </source>
</evidence>
<proteinExistence type="predicted"/>
<dbReference type="GO" id="GO:0009307">
    <property type="term" value="P:DNA restriction-modification system"/>
    <property type="evidence" value="ECO:0007669"/>
    <property type="project" value="UniProtKB-KW"/>
</dbReference>
<dbReference type="InterPro" id="IPR051268">
    <property type="entry name" value="Type-I_R_enzyme_R_subunit"/>
</dbReference>
<organism evidence="3 4">
    <name type="scientific">Thiospirillum jenense</name>
    <dbReference type="NCBI Taxonomy" id="1653858"/>
    <lineage>
        <taxon>Bacteria</taxon>
        <taxon>Pseudomonadati</taxon>
        <taxon>Pseudomonadota</taxon>
        <taxon>Gammaproteobacteria</taxon>
        <taxon>Chromatiales</taxon>
        <taxon>Chromatiaceae</taxon>
        <taxon>Thiospirillum</taxon>
    </lineage>
</organism>
<feature type="domain" description="Type I restriction enzyme HindI endonuclease subunit-like C-terminal" evidence="2">
    <location>
        <begin position="2"/>
        <end position="201"/>
    </location>
</feature>
<accession>A0A839HL91</accession>
<keyword evidence="4" id="KW-1185">Reference proteome</keyword>
<protein>
    <submittedName>
        <fullName evidence="3">DUF3387 domain-containing protein</fullName>
    </submittedName>
</protein>
<dbReference type="AlphaFoldDB" id="A0A839HL91"/>
<dbReference type="PANTHER" id="PTHR30195">
    <property type="entry name" value="TYPE I SITE-SPECIFIC DEOXYRIBONUCLEASE PROTEIN SUBUNIT M AND R"/>
    <property type="match status" value="1"/>
</dbReference>
<reference evidence="3 4" key="1">
    <citation type="journal article" date="2020" name="Arch. Microbiol.">
        <title>The genome sequence of the giant phototrophic gammaproteobacterium Thiospirillum jenense gives insight into its physiological properties and phylogenetic relationships.</title>
        <authorList>
            <person name="Imhoff J.F."/>
            <person name="Meyer T.E."/>
            <person name="Kyndt J.A."/>
        </authorList>
    </citation>
    <scope>NUCLEOTIDE SEQUENCE [LARGE SCALE GENOMIC DNA]</scope>
    <source>
        <strain evidence="3 4">DSM 216</strain>
    </source>
</reference>